<sequence>MFSCLFCSCSVVVQRAAAAAVTALRGLGLSCSPVSRGGSTNQPTNRPSSNCASCRQISAQHNSTLFELAISIGVSVAISSSFSAFGLDGTATHSAADDE</sequence>
<dbReference type="AlphaFoldDB" id="A0A914HHV4"/>
<evidence type="ECO:0000313" key="2">
    <source>
        <dbReference type="Proteomes" id="UP000887572"/>
    </source>
</evidence>
<feature type="chain" id="PRO_5037976507" evidence="1">
    <location>
        <begin position="19"/>
        <end position="99"/>
    </location>
</feature>
<dbReference type="WBParaSite" id="Gr19_v10_g16775.t1">
    <property type="protein sequence ID" value="Gr19_v10_g16775.t1"/>
    <property type="gene ID" value="Gr19_v10_g16775"/>
</dbReference>
<evidence type="ECO:0000256" key="1">
    <source>
        <dbReference type="SAM" id="SignalP"/>
    </source>
</evidence>
<proteinExistence type="predicted"/>
<organism evidence="2 3">
    <name type="scientific">Globodera rostochiensis</name>
    <name type="common">Golden nematode worm</name>
    <name type="synonym">Heterodera rostochiensis</name>
    <dbReference type="NCBI Taxonomy" id="31243"/>
    <lineage>
        <taxon>Eukaryota</taxon>
        <taxon>Metazoa</taxon>
        <taxon>Ecdysozoa</taxon>
        <taxon>Nematoda</taxon>
        <taxon>Chromadorea</taxon>
        <taxon>Rhabditida</taxon>
        <taxon>Tylenchina</taxon>
        <taxon>Tylenchomorpha</taxon>
        <taxon>Tylenchoidea</taxon>
        <taxon>Heteroderidae</taxon>
        <taxon>Heteroderinae</taxon>
        <taxon>Globodera</taxon>
    </lineage>
</organism>
<evidence type="ECO:0000313" key="3">
    <source>
        <dbReference type="WBParaSite" id="Gr19_v10_g16775.t1"/>
    </source>
</evidence>
<accession>A0A914HHV4</accession>
<keyword evidence="1" id="KW-0732">Signal</keyword>
<name>A0A914HHV4_GLORO</name>
<dbReference type="Proteomes" id="UP000887572">
    <property type="component" value="Unplaced"/>
</dbReference>
<keyword evidence="2" id="KW-1185">Reference proteome</keyword>
<feature type="signal peptide" evidence="1">
    <location>
        <begin position="1"/>
        <end position="18"/>
    </location>
</feature>
<protein>
    <submittedName>
        <fullName evidence="3">Secreted protein</fullName>
    </submittedName>
</protein>
<reference evidence="3" key="1">
    <citation type="submission" date="2022-11" db="UniProtKB">
        <authorList>
            <consortium name="WormBaseParasite"/>
        </authorList>
    </citation>
    <scope>IDENTIFICATION</scope>
</reference>